<sequence>AQRRRLSPARARALSVAPHSAHPSTGCMQPPPPPSTGWLVKCLARYCPH</sequence>
<organism evidence="2 3">
    <name type="scientific">Plectus sambesii</name>
    <dbReference type="NCBI Taxonomy" id="2011161"/>
    <lineage>
        <taxon>Eukaryota</taxon>
        <taxon>Metazoa</taxon>
        <taxon>Ecdysozoa</taxon>
        <taxon>Nematoda</taxon>
        <taxon>Chromadorea</taxon>
        <taxon>Plectida</taxon>
        <taxon>Plectina</taxon>
        <taxon>Plectoidea</taxon>
        <taxon>Plectidae</taxon>
        <taxon>Plectus</taxon>
    </lineage>
</organism>
<reference evidence="3" key="1">
    <citation type="submission" date="2022-11" db="UniProtKB">
        <authorList>
            <consortium name="WormBaseParasite"/>
        </authorList>
    </citation>
    <scope>IDENTIFICATION</scope>
</reference>
<protein>
    <submittedName>
        <fullName evidence="3">Uncharacterized protein</fullName>
    </submittedName>
</protein>
<evidence type="ECO:0000256" key="1">
    <source>
        <dbReference type="SAM" id="MobiDB-lite"/>
    </source>
</evidence>
<evidence type="ECO:0000313" key="2">
    <source>
        <dbReference type="Proteomes" id="UP000887566"/>
    </source>
</evidence>
<dbReference type="AlphaFoldDB" id="A0A914V279"/>
<dbReference type="WBParaSite" id="PSAMB.scaffold14009size2037.g35798.t1">
    <property type="protein sequence ID" value="PSAMB.scaffold14009size2037.g35798.t1"/>
    <property type="gene ID" value="PSAMB.scaffold14009size2037.g35798"/>
</dbReference>
<proteinExistence type="predicted"/>
<feature type="compositionally biased region" description="Low complexity" evidence="1">
    <location>
        <begin position="8"/>
        <end position="18"/>
    </location>
</feature>
<name>A0A914V279_9BILA</name>
<accession>A0A914V279</accession>
<feature type="region of interest" description="Disordered" evidence="1">
    <location>
        <begin position="1"/>
        <end position="32"/>
    </location>
</feature>
<keyword evidence="2" id="KW-1185">Reference proteome</keyword>
<dbReference type="Proteomes" id="UP000887566">
    <property type="component" value="Unplaced"/>
</dbReference>
<evidence type="ECO:0000313" key="3">
    <source>
        <dbReference type="WBParaSite" id="PSAMB.scaffold14009size2037.g35798.t1"/>
    </source>
</evidence>